<dbReference type="PANTHER" id="PTHR47698:SF2">
    <property type="entry name" value="FATTY-ACID-BINDING PROTEIN 3, CHLOROPLASTIC"/>
    <property type="match status" value="1"/>
</dbReference>
<gene>
    <name evidence="4" type="ORF">ACMD2_25054</name>
</gene>
<dbReference type="InterPro" id="IPR016089">
    <property type="entry name" value="Chalcone_isomerase_bundle_sf"/>
</dbReference>
<protein>
    <recommendedName>
        <fullName evidence="2">Chalcone-flavonone isomerase family protein</fullName>
    </recommendedName>
</protein>
<dbReference type="PANTHER" id="PTHR47698">
    <property type="entry name" value="FATTY-ACID-BINDING PROTEIN 3, CHLOROPLASTIC"/>
    <property type="match status" value="1"/>
</dbReference>
<dbReference type="EMBL" id="LSRQ01004070">
    <property type="protein sequence ID" value="OAY70104.1"/>
    <property type="molecule type" value="Genomic_DNA"/>
</dbReference>
<reference evidence="4 5" key="1">
    <citation type="journal article" date="2016" name="DNA Res.">
        <title>The draft genome of MD-2 pineapple using hybrid error correction of long reads.</title>
        <authorList>
            <person name="Redwan R.M."/>
            <person name="Saidin A."/>
            <person name="Kumar S.V."/>
        </authorList>
    </citation>
    <scope>NUCLEOTIDE SEQUENCE [LARGE SCALE GENOMIC DNA]</scope>
    <source>
        <strain evidence="5">cv. MD2</strain>
        <tissue evidence="4">Leaf</tissue>
    </source>
</reference>
<dbReference type="Gene3D" id="1.10.890.20">
    <property type="match status" value="1"/>
</dbReference>
<evidence type="ECO:0000256" key="2">
    <source>
        <dbReference type="RuleBase" id="RU361158"/>
    </source>
</evidence>
<dbReference type="InterPro" id="IPR016088">
    <property type="entry name" value="Chalcone_isomerase_3-sand"/>
</dbReference>
<accession>A0A199UZ95</accession>
<dbReference type="GO" id="GO:0016872">
    <property type="term" value="F:intramolecular lyase activity"/>
    <property type="evidence" value="ECO:0007669"/>
    <property type="project" value="InterPro"/>
</dbReference>
<comment type="similarity">
    <text evidence="1 2">Belongs to the chalcone isomerase family.</text>
</comment>
<dbReference type="GO" id="GO:0006631">
    <property type="term" value="P:fatty acid metabolic process"/>
    <property type="evidence" value="ECO:0007669"/>
    <property type="project" value="TreeGrafter"/>
</dbReference>
<evidence type="ECO:0000256" key="1">
    <source>
        <dbReference type="ARBA" id="ARBA00007166"/>
    </source>
</evidence>
<dbReference type="AlphaFoldDB" id="A0A199UZ95"/>
<dbReference type="GO" id="GO:0009570">
    <property type="term" value="C:chloroplast stroma"/>
    <property type="evidence" value="ECO:0007669"/>
    <property type="project" value="TreeGrafter"/>
</dbReference>
<feature type="domain" description="Chalcone isomerase" evidence="3">
    <location>
        <begin position="25"/>
        <end position="196"/>
    </location>
</feature>
<comment type="caution">
    <text evidence="4">The sequence shown here is derived from an EMBL/GenBank/DDBJ whole genome shotgun (WGS) entry which is preliminary data.</text>
</comment>
<dbReference type="Pfam" id="PF02431">
    <property type="entry name" value="Chalcone"/>
    <property type="match status" value="1"/>
</dbReference>
<sequence>MLTFIITTCTYVLGYREKVFAIIGVKVYAAAFYVGSSVTENLHSWNGKSAADILEASSVFTFLYQAPLEKSLNIVLVRDVDGKTFWNALDDLITPRIKSPTAIDNSSLSTFRNTFQGRDLKQGTSIILTWLEPTKMLVCNVVGYHHLFIFLRMNSNKSYYLFVFPLSNVNLALYDGFFGNSPVSPTLKASAAHGLQMVLR</sequence>
<proteinExistence type="inferred from homology"/>
<dbReference type="SUPFAM" id="SSF54626">
    <property type="entry name" value="Chalcone isomerase"/>
    <property type="match status" value="1"/>
</dbReference>
<dbReference type="InterPro" id="IPR036298">
    <property type="entry name" value="Chalcone_isomerase_sf"/>
</dbReference>
<evidence type="ECO:0000313" key="5">
    <source>
        <dbReference type="Proteomes" id="UP000092600"/>
    </source>
</evidence>
<evidence type="ECO:0000259" key="3">
    <source>
        <dbReference type="Pfam" id="PF02431"/>
    </source>
</evidence>
<evidence type="ECO:0000313" key="4">
    <source>
        <dbReference type="EMBL" id="OAY70104.1"/>
    </source>
</evidence>
<organism evidence="4 5">
    <name type="scientific">Ananas comosus</name>
    <name type="common">Pineapple</name>
    <name type="synonym">Ananas ananas</name>
    <dbReference type="NCBI Taxonomy" id="4615"/>
    <lineage>
        <taxon>Eukaryota</taxon>
        <taxon>Viridiplantae</taxon>
        <taxon>Streptophyta</taxon>
        <taxon>Embryophyta</taxon>
        <taxon>Tracheophyta</taxon>
        <taxon>Spermatophyta</taxon>
        <taxon>Magnoliopsida</taxon>
        <taxon>Liliopsida</taxon>
        <taxon>Poales</taxon>
        <taxon>Bromeliaceae</taxon>
        <taxon>Bromelioideae</taxon>
        <taxon>Ananas</taxon>
    </lineage>
</organism>
<dbReference type="Gene3D" id="3.50.70.10">
    <property type="match status" value="1"/>
</dbReference>
<dbReference type="STRING" id="4615.A0A199UZ95"/>
<name>A0A199UZ95_ANACO</name>
<dbReference type="InterPro" id="IPR016087">
    <property type="entry name" value="Chalcone_isomerase"/>
</dbReference>
<dbReference type="GO" id="GO:0005504">
    <property type="term" value="F:fatty acid binding"/>
    <property type="evidence" value="ECO:0007669"/>
    <property type="project" value="TreeGrafter"/>
</dbReference>
<dbReference type="Proteomes" id="UP000092600">
    <property type="component" value="Unassembled WGS sequence"/>
</dbReference>